<keyword evidence="1" id="KW-0732">Signal</keyword>
<dbReference type="EMBL" id="QNRR01000002">
    <property type="protein sequence ID" value="RBP45636.1"/>
    <property type="molecule type" value="Genomic_DNA"/>
</dbReference>
<evidence type="ECO:0000313" key="2">
    <source>
        <dbReference type="EMBL" id="RBP45636.1"/>
    </source>
</evidence>
<dbReference type="PANTHER" id="PTHR45588">
    <property type="entry name" value="TPR DOMAIN-CONTAINING PROTEIN"/>
    <property type="match status" value="1"/>
</dbReference>
<dbReference type="AlphaFoldDB" id="A0A366HQ57"/>
<evidence type="ECO:0000313" key="3">
    <source>
        <dbReference type="Proteomes" id="UP000253426"/>
    </source>
</evidence>
<evidence type="ECO:0000256" key="1">
    <source>
        <dbReference type="SAM" id="SignalP"/>
    </source>
</evidence>
<protein>
    <recommendedName>
        <fullName evidence="4">Tetratricopeptide repeat protein</fullName>
    </recommendedName>
</protein>
<comment type="caution">
    <text evidence="2">The sequence shown here is derived from an EMBL/GenBank/DDBJ whole genome shotgun (WGS) entry which is preliminary data.</text>
</comment>
<dbReference type="Gene3D" id="1.25.40.10">
    <property type="entry name" value="Tetratricopeptide repeat domain"/>
    <property type="match status" value="2"/>
</dbReference>
<dbReference type="SUPFAM" id="SSF48452">
    <property type="entry name" value="TPR-like"/>
    <property type="match status" value="2"/>
</dbReference>
<proteinExistence type="predicted"/>
<feature type="signal peptide" evidence="1">
    <location>
        <begin position="1"/>
        <end position="34"/>
    </location>
</feature>
<feature type="chain" id="PRO_5016694701" description="Tetratricopeptide repeat protein" evidence="1">
    <location>
        <begin position="35"/>
        <end position="564"/>
    </location>
</feature>
<evidence type="ECO:0008006" key="4">
    <source>
        <dbReference type="Google" id="ProtNLM"/>
    </source>
</evidence>
<dbReference type="PANTHER" id="PTHR45588:SF1">
    <property type="entry name" value="WW DOMAIN-CONTAINING PROTEIN"/>
    <property type="match status" value="1"/>
</dbReference>
<dbReference type="RefSeq" id="WP_113957220.1">
    <property type="nucleotide sequence ID" value="NZ_QNRR01000002.1"/>
</dbReference>
<dbReference type="InterPro" id="IPR011990">
    <property type="entry name" value="TPR-like_helical_dom_sf"/>
</dbReference>
<dbReference type="OrthoDB" id="9778494at2"/>
<reference evidence="2 3" key="1">
    <citation type="submission" date="2018-06" db="EMBL/GenBank/DDBJ databases">
        <title>Genomic Encyclopedia of Type Strains, Phase IV (KMG-IV): sequencing the most valuable type-strain genomes for metagenomic binning, comparative biology and taxonomic classification.</title>
        <authorList>
            <person name="Goeker M."/>
        </authorList>
    </citation>
    <scope>NUCLEOTIDE SEQUENCE [LARGE SCALE GENOMIC DNA]</scope>
    <source>
        <strain evidence="2 3">DSM 25532</strain>
    </source>
</reference>
<accession>A0A366HQ57</accession>
<name>A0A366HQ57_9BACT</name>
<gene>
    <name evidence="2" type="ORF">DES53_10218</name>
</gene>
<sequence length="564" mass="62999">MKKNTSLYHPHLLARLFARLSWSMALIFTLALQAKEAPEPFYEGLGSYKIKVTTKSPVAQKYFDQGLAFLHAFNHGAAIRSFREAAKHDSACAMAHWGISYAHGPHINFPMVPPDAAEIAWKELQLAQKHAAKATPFEQQLISALSKRYANPQPADRAPLDLAYADAMREVWKGYPDNADAGSFFAEAMMNLRPWDQWTPEGAEQPGTAEIITTLDRVITLNPNHPLANHLYIHAVEASQEPGRADAAAERLRALQPGVAHNVHMPSHIDVRRGRWQQAIDSNIKAVEADQAYRKKAGPPKGMLNMYVAHNRHMLSYAAMMTGQRDLAMKHIRSMTAELPADFLKEYAGMVEGYAAMPMEVMIRFGLWDDILAEQEKYEDHMPLSLAIHSAARAIAYAAKGDTVSARKEQAIYLKRAELVAKDAYFGNNLAQSILTVSTPMVEGEILVREGKVEEGLAALRAAVKAEDLLRYDEPPGWLVPVRHPLGASLMKAERFAEAEQVYREDLKRLPENGWSLRGLAQSLRAQSKNTEADEVEARFRKVWAKADMEIPSSCMCQKLTARN</sequence>
<dbReference type="Proteomes" id="UP000253426">
    <property type="component" value="Unassembled WGS sequence"/>
</dbReference>
<keyword evidence="3" id="KW-1185">Reference proteome</keyword>
<organism evidence="2 3">
    <name type="scientific">Roseimicrobium gellanilyticum</name>
    <dbReference type="NCBI Taxonomy" id="748857"/>
    <lineage>
        <taxon>Bacteria</taxon>
        <taxon>Pseudomonadati</taxon>
        <taxon>Verrucomicrobiota</taxon>
        <taxon>Verrucomicrobiia</taxon>
        <taxon>Verrucomicrobiales</taxon>
        <taxon>Verrucomicrobiaceae</taxon>
        <taxon>Roseimicrobium</taxon>
    </lineage>
</organism>